<evidence type="ECO:0000313" key="2">
    <source>
        <dbReference type="Proteomes" id="UP001595462"/>
    </source>
</evidence>
<organism evidence="1 2">
    <name type="scientific">Salinisphaera aquimarina</name>
    <dbReference type="NCBI Taxonomy" id="2094031"/>
    <lineage>
        <taxon>Bacteria</taxon>
        <taxon>Pseudomonadati</taxon>
        <taxon>Pseudomonadota</taxon>
        <taxon>Gammaproteobacteria</taxon>
        <taxon>Salinisphaerales</taxon>
        <taxon>Salinisphaeraceae</taxon>
        <taxon>Salinisphaera</taxon>
    </lineage>
</organism>
<keyword evidence="2" id="KW-1185">Reference proteome</keyword>
<evidence type="ECO:0008006" key="3">
    <source>
        <dbReference type="Google" id="ProtNLM"/>
    </source>
</evidence>
<sequence>MPDPDVRSSIPVLSRKKVMKQRKRYWRWRLPTALIRATSHTPECTEDPNFPDFGIALIALGGKFHRWSRILIQSLRDTGTYHGPVYVVTEKPEAFAGLDNVAPVKVARTRHQMVAKTCKTFLFDWVPCRRILYVDADIVCGEPIQRWFDDAIALQENTPTLFYPDPGDRNLPLHGGLILMDRARSAPLFRQWRQQLASGRFRQDQEALLTIADDHAIGHFPDGGILFPDEPAIDQQRRACFVHITRHRYRMLGHDRLHYYLEDVLGIAQADERLDFS</sequence>
<name>A0ABV7EM86_9GAMM</name>
<accession>A0ABV7EM86</accession>
<dbReference type="InterPro" id="IPR029044">
    <property type="entry name" value="Nucleotide-diphossugar_trans"/>
</dbReference>
<dbReference type="Gene3D" id="3.90.550.10">
    <property type="entry name" value="Spore Coat Polysaccharide Biosynthesis Protein SpsA, Chain A"/>
    <property type="match status" value="1"/>
</dbReference>
<evidence type="ECO:0000313" key="1">
    <source>
        <dbReference type="EMBL" id="MFC3102586.1"/>
    </source>
</evidence>
<reference evidence="2" key="1">
    <citation type="journal article" date="2019" name="Int. J. Syst. Evol. Microbiol.">
        <title>The Global Catalogue of Microorganisms (GCM) 10K type strain sequencing project: providing services to taxonomists for standard genome sequencing and annotation.</title>
        <authorList>
            <consortium name="The Broad Institute Genomics Platform"/>
            <consortium name="The Broad Institute Genome Sequencing Center for Infectious Disease"/>
            <person name="Wu L."/>
            <person name="Ma J."/>
        </authorList>
    </citation>
    <scope>NUCLEOTIDE SEQUENCE [LARGE SCALE GENOMIC DNA]</scope>
    <source>
        <strain evidence="2">KCTC 52640</strain>
    </source>
</reference>
<dbReference type="RefSeq" id="WP_380685797.1">
    <property type="nucleotide sequence ID" value="NZ_JBHRSS010000001.1"/>
</dbReference>
<dbReference type="Proteomes" id="UP001595462">
    <property type="component" value="Unassembled WGS sequence"/>
</dbReference>
<comment type="caution">
    <text evidence="1">The sequence shown here is derived from an EMBL/GenBank/DDBJ whole genome shotgun (WGS) entry which is preliminary data.</text>
</comment>
<gene>
    <name evidence="1" type="ORF">ACFOSU_01630</name>
</gene>
<dbReference type="EMBL" id="JBHRSS010000001">
    <property type="protein sequence ID" value="MFC3102586.1"/>
    <property type="molecule type" value="Genomic_DNA"/>
</dbReference>
<proteinExistence type="predicted"/>
<protein>
    <recommendedName>
        <fullName evidence="3">Glycosyl transferase</fullName>
    </recommendedName>
</protein>
<dbReference type="SUPFAM" id="SSF53448">
    <property type="entry name" value="Nucleotide-diphospho-sugar transferases"/>
    <property type="match status" value="1"/>
</dbReference>